<evidence type="ECO:0000259" key="3">
    <source>
        <dbReference type="PROSITE" id="PS50936"/>
    </source>
</evidence>
<gene>
    <name evidence="5" type="primary">rsgA</name>
    <name evidence="5" type="ORF">IAD16_03815</name>
</gene>
<dbReference type="NCBIfam" id="TIGR00157">
    <property type="entry name" value="ribosome small subunit-dependent GTPase A"/>
    <property type="match status" value="1"/>
</dbReference>
<reference evidence="5" key="1">
    <citation type="submission" date="2020-10" db="EMBL/GenBank/DDBJ databases">
        <authorList>
            <person name="Gilroy R."/>
        </authorList>
    </citation>
    <scope>NUCLEOTIDE SEQUENCE</scope>
    <source>
        <strain evidence="5">11300</strain>
    </source>
</reference>
<dbReference type="InterPro" id="IPR027417">
    <property type="entry name" value="P-loop_NTPase"/>
</dbReference>
<dbReference type="InterPro" id="IPR010914">
    <property type="entry name" value="RsgA_GTPase_dom"/>
</dbReference>
<dbReference type="CDD" id="cd01854">
    <property type="entry name" value="YjeQ_EngC"/>
    <property type="match status" value="1"/>
</dbReference>
<keyword evidence="1" id="KW-0547">Nucleotide-binding</keyword>
<evidence type="ECO:0000313" key="6">
    <source>
        <dbReference type="Proteomes" id="UP000824091"/>
    </source>
</evidence>
<keyword evidence="2" id="KW-0342">GTP-binding</keyword>
<dbReference type="GO" id="GO:0005525">
    <property type="term" value="F:GTP binding"/>
    <property type="evidence" value="ECO:0007669"/>
    <property type="project" value="UniProtKB-KW"/>
</dbReference>
<evidence type="ECO:0000259" key="4">
    <source>
        <dbReference type="PROSITE" id="PS51721"/>
    </source>
</evidence>
<sequence>MSAVTGKGIDELKTLLSGKKTALAGPSGVGKSSIINAIHPQACMQTGEISQKTARGKHTTRHVEIFEIDGGGMIFDTPGFTSFDAPEADEDNLRECYPEMDKFHGKCRYDDCRHLSEPGCAVREAVEEGRISPVRYGNYKAYMDELKNRKKY</sequence>
<dbReference type="EMBL" id="DVMO01000057">
    <property type="protein sequence ID" value="HIU27499.1"/>
    <property type="molecule type" value="Genomic_DNA"/>
</dbReference>
<organism evidence="5 6">
    <name type="scientific">Candidatus Fimisoma avicola</name>
    <dbReference type="NCBI Taxonomy" id="2840826"/>
    <lineage>
        <taxon>Bacteria</taxon>
        <taxon>Bacillati</taxon>
        <taxon>Bacillota</taxon>
        <taxon>Clostridia</taxon>
        <taxon>Eubacteriales</taxon>
        <taxon>Candidatus Fimisoma</taxon>
    </lineage>
</organism>
<reference evidence="5" key="2">
    <citation type="journal article" date="2021" name="PeerJ">
        <title>Extensive microbial diversity within the chicken gut microbiome revealed by metagenomics and culture.</title>
        <authorList>
            <person name="Gilroy R."/>
            <person name="Ravi A."/>
            <person name="Getino M."/>
            <person name="Pursley I."/>
            <person name="Horton D.L."/>
            <person name="Alikhan N.F."/>
            <person name="Baker D."/>
            <person name="Gharbi K."/>
            <person name="Hall N."/>
            <person name="Watson M."/>
            <person name="Adriaenssens E.M."/>
            <person name="Foster-Nyarko E."/>
            <person name="Jarju S."/>
            <person name="Secka A."/>
            <person name="Antonio M."/>
            <person name="Oren A."/>
            <person name="Chaudhuri R.R."/>
            <person name="La Ragione R."/>
            <person name="Hildebrand F."/>
            <person name="Pallen M.J."/>
        </authorList>
    </citation>
    <scope>NUCLEOTIDE SEQUENCE</scope>
    <source>
        <strain evidence="5">11300</strain>
    </source>
</reference>
<dbReference type="AlphaFoldDB" id="A0A9D1I3G5"/>
<protein>
    <submittedName>
        <fullName evidence="5">Ribosome small subunit-dependent GTPase A</fullName>
    </submittedName>
</protein>
<name>A0A9D1I3G5_9FIRM</name>
<feature type="domain" description="CP-type G" evidence="4">
    <location>
        <begin position="1"/>
        <end position="83"/>
    </location>
</feature>
<dbReference type="PROSITE" id="PS50936">
    <property type="entry name" value="ENGC_GTPASE"/>
    <property type="match status" value="1"/>
</dbReference>
<evidence type="ECO:0000256" key="1">
    <source>
        <dbReference type="ARBA" id="ARBA00022741"/>
    </source>
</evidence>
<comment type="caution">
    <text evidence="5">The sequence shown here is derived from an EMBL/GenBank/DDBJ whole genome shotgun (WGS) entry which is preliminary data.</text>
</comment>
<dbReference type="InterPro" id="IPR030378">
    <property type="entry name" value="G_CP_dom"/>
</dbReference>
<dbReference type="Gene3D" id="1.10.40.50">
    <property type="entry name" value="Probable gtpase engc, domain 3"/>
    <property type="match status" value="1"/>
</dbReference>
<evidence type="ECO:0000256" key="2">
    <source>
        <dbReference type="ARBA" id="ARBA00023134"/>
    </source>
</evidence>
<feature type="domain" description="EngC GTPase" evidence="3">
    <location>
        <begin position="1"/>
        <end position="81"/>
    </location>
</feature>
<dbReference type="Proteomes" id="UP000824091">
    <property type="component" value="Unassembled WGS sequence"/>
</dbReference>
<dbReference type="PANTHER" id="PTHR32120">
    <property type="entry name" value="SMALL RIBOSOMAL SUBUNIT BIOGENESIS GTPASE RSGA"/>
    <property type="match status" value="1"/>
</dbReference>
<dbReference type="SUPFAM" id="SSF52540">
    <property type="entry name" value="P-loop containing nucleoside triphosphate hydrolases"/>
    <property type="match status" value="1"/>
</dbReference>
<dbReference type="InterPro" id="IPR004881">
    <property type="entry name" value="Ribosome_biogen_GTPase_RsgA"/>
</dbReference>
<dbReference type="PANTHER" id="PTHR32120:SF11">
    <property type="entry name" value="SMALL RIBOSOMAL SUBUNIT BIOGENESIS GTPASE RSGA 1, MITOCHONDRIAL-RELATED"/>
    <property type="match status" value="1"/>
</dbReference>
<dbReference type="Gene3D" id="3.40.50.300">
    <property type="entry name" value="P-loop containing nucleotide triphosphate hydrolases"/>
    <property type="match status" value="1"/>
</dbReference>
<dbReference type="Pfam" id="PF03193">
    <property type="entry name" value="RsgA_GTPase"/>
    <property type="match status" value="1"/>
</dbReference>
<evidence type="ECO:0000313" key="5">
    <source>
        <dbReference type="EMBL" id="HIU27499.1"/>
    </source>
</evidence>
<accession>A0A9D1I3G5</accession>
<dbReference type="PROSITE" id="PS51721">
    <property type="entry name" value="G_CP"/>
    <property type="match status" value="1"/>
</dbReference>
<proteinExistence type="predicted"/>
<dbReference type="GO" id="GO:0003924">
    <property type="term" value="F:GTPase activity"/>
    <property type="evidence" value="ECO:0007669"/>
    <property type="project" value="InterPro"/>
</dbReference>